<reference evidence="2 3" key="1">
    <citation type="journal article" date="2017" name="Syst. Appl. Microbiol.">
        <title>Soybeans inoculated with root zone soils of Canadian native legumes harbour diverse and novel Bradyrhizobium spp. that possess agricultural potential.</title>
        <authorList>
            <person name="Bromfield E.S.P."/>
            <person name="Cloutier S."/>
            <person name="Tambong J.T."/>
            <person name="Tran Thi T.V."/>
        </authorList>
    </citation>
    <scope>NUCLEOTIDE SEQUENCE [LARGE SCALE GENOMIC DNA]</scope>
    <source>
        <strain evidence="2 3">323S2</strain>
    </source>
</reference>
<gene>
    <name evidence="2" type="ORF">G6321_00053340</name>
    <name evidence="1" type="ORF">G6321_15095</name>
</gene>
<evidence type="ECO:0008006" key="4">
    <source>
        <dbReference type="Google" id="ProtNLM"/>
    </source>
</evidence>
<dbReference type="EMBL" id="CP088280">
    <property type="protein sequence ID" value="UGX99466.1"/>
    <property type="molecule type" value="Genomic_DNA"/>
</dbReference>
<dbReference type="RefSeq" id="WP_166340966.1">
    <property type="nucleotide sequence ID" value="NZ_CP088280.1"/>
</dbReference>
<dbReference type="Proteomes" id="UP000564836">
    <property type="component" value="Chromosome"/>
</dbReference>
<name>A0A7Z0QAH0_9BRAD</name>
<dbReference type="EMBL" id="JACBFH010000001">
    <property type="protein sequence ID" value="NYY89697.1"/>
    <property type="molecule type" value="Genomic_DNA"/>
</dbReference>
<organism evidence="1">
    <name type="scientific">Bradyrhizobium barranii subsp. barranii</name>
    <dbReference type="NCBI Taxonomy" id="2823807"/>
    <lineage>
        <taxon>Bacteria</taxon>
        <taxon>Pseudomonadati</taxon>
        <taxon>Pseudomonadota</taxon>
        <taxon>Alphaproteobacteria</taxon>
        <taxon>Hyphomicrobiales</taxon>
        <taxon>Nitrobacteraceae</taxon>
        <taxon>Bradyrhizobium</taxon>
        <taxon>Bradyrhizobium barranii</taxon>
    </lineage>
</organism>
<reference evidence="2 3" key="3">
    <citation type="journal article" date="2022" name="Int. J. Syst. Evol. Microbiol.">
        <title>Strains of Bradyrhizobium barranii sp. nov. associated with legumes native to Canada are symbionts of soybeans and belong to different subspecies (subsp. barranii subsp. nov. and subsp. apii subsp. nov.) and symbiovars (sv. glycinearum and sv. septentrionale).</title>
        <authorList>
            <person name="Bromfield E.S.P."/>
            <person name="Cloutier S."/>
            <person name="Wasai-Hara S."/>
            <person name="Minamisawa K."/>
        </authorList>
    </citation>
    <scope>NUCLEOTIDE SEQUENCE [LARGE SCALE GENOMIC DNA]</scope>
    <source>
        <strain evidence="2 3">323S2</strain>
    </source>
</reference>
<evidence type="ECO:0000313" key="1">
    <source>
        <dbReference type="EMBL" id="NYY89697.1"/>
    </source>
</evidence>
<accession>A0A7Z0QAH0</accession>
<reference evidence="1" key="2">
    <citation type="submission" date="2020-06" db="EMBL/GenBank/DDBJ databases">
        <title>Whole Genome Sequence of Bradyrhizobium sp. Strain 323S2.</title>
        <authorList>
            <person name="Bromfield E.S.P."/>
        </authorList>
    </citation>
    <scope>NUCLEOTIDE SEQUENCE [LARGE SCALE GENOMIC DNA]</scope>
    <source>
        <strain evidence="1">323S2</strain>
    </source>
</reference>
<dbReference type="AlphaFoldDB" id="A0A7Z0QAH0"/>
<evidence type="ECO:0000313" key="3">
    <source>
        <dbReference type="Proteomes" id="UP000564836"/>
    </source>
</evidence>
<sequence>MREIQHNLKTTSQSSVTVATILAKTLPKVASEMVLHVLAYNLTRVMNIVGIKPFFAAIRLEERVMASAARPLGSLSMARGCARIDAGPDTAKIDSAARVRITPGYLQLLGYEKRFHTAWTHLRHCKEESNR</sequence>
<proteinExistence type="predicted"/>
<evidence type="ECO:0000313" key="2">
    <source>
        <dbReference type="EMBL" id="UGX99466.1"/>
    </source>
</evidence>
<protein>
    <recommendedName>
        <fullName evidence="4">Transposase DDE domain-containing protein</fullName>
    </recommendedName>
</protein>